<gene>
    <name evidence="1" type="ORF">L6164_013271</name>
</gene>
<evidence type="ECO:0000313" key="1">
    <source>
        <dbReference type="EMBL" id="KAI4346199.1"/>
    </source>
</evidence>
<proteinExistence type="predicted"/>
<keyword evidence="2" id="KW-1185">Reference proteome</keyword>
<evidence type="ECO:0000313" key="2">
    <source>
        <dbReference type="Proteomes" id="UP000828941"/>
    </source>
</evidence>
<accession>A0ACB9PBJ9</accession>
<organism evidence="1 2">
    <name type="scientific">Bauhinia variegata</name>
    <name type="common">Purple orchid tree</name>
    <name type="synonym">Phanera variegata</name>
    <dbReference type="NCBI Taxonomy" id="167791"/>
    <lineage>
        <taxon>Eukaryota</taxon>
        <taxon>Viridiplantae</taxon>
        <taxon>Streptophyta</taxon>
        <taxon>Embryophyta</taxon>
        <taxon>Tracheophyta</taxon>
        <taxon>Spermatophyta</taxon>
        <taxon>Magnoliopsida</taxon>
        <taxon>eudicotyledons</taxon>
        <taxon>Gunneridae</taxon>
        <taxon>Pentapetalae</taxon>
        <taxon>rosids</taxon>
        <taxon>fabids</taxon>
        <taxon>Fabales</taxon>
        <taxon>Fabaceae</taxon>
        <taxon>Cercidoideae</taxon>
        <taxon>Cercideae</taxon>
        <taxon>Bauhiniinae</taxon>
        <taxon>Bauhinia</taxon>
    </lineage>
</organism>
<dbReference type="Proteomes" id="UP000828941">
    <property type="component" value="Chromosome 5"/>
</dbReference>
<protein>
    <submittedName>
        <fullName evidence="1">Uncharacterized protein</fullName>
    </submittedName>
</protein>
<sequence length="179" mass="20571">MRLLSRWSKIVIGEEDNTGLQIYFSEECISKIISFTSPKDACRSFLVQSVFRAAADSDAVWENVCDHPVLMVNSNMSFSLDKHSGKQCYSIGAKGVIIIWGNSPQYWKWTSIPESRFPQVAELKHAWWLEVKGRIETIVLKHKIWYEPKSGLIVGVEFRPKHSGQKVFIIKHVRSIYPT</sequence>
<reference evidence="1 2" key="1">
    <citation type="journal article" date="2022" name="DNA Res.">
        <title>Chromosomal-level genome assembly of the orchid tree Bauhinia variegata (Leguminosae; Cercidoideae) supports the allotetraploid origin hypothesis of Bauhinia.</title>
        <authorList>
            <person name="Zhong Y."/>
            <person name="Chen Y."/>
            <person name="Zheng D."/>
            <person name="Pang J."/>
            <person name="Liu Y."/>
            <person name="Luo S."/>
            <person name="Meng S."/>
            <person name="Qian L."/>
            <person name="Wei D."/>
            <person name="Dai S."/>
            <person name="Zhou R."/>
        </authorList>
    </citation>
    <scope>NUCLEOTIDE SEQUENCE [LARGE SCALE GENOMIC DNA]</scope>
    <source>
        <strain evidence="1">BV-YZ2020</strain>
    </source>
</reference>
<dbReference type="EMBL" id="CM039430">
    <property type="protein sequence ID" value="KAI4346199.1"/>
    <property type="molecule type" value="Genomic_DNA"/>
</dbReference>
<comment type="caution">
    <text evidence="1">The sequence shown here is derived from an EMBL/GenBank/DDBJ whole genome shotgun (WGS) entry which is preliminary data.</text>
</comment>
<name>A0ACB9PBJ9_BAUVA</name>